<dbReference type="GO" id="GO:0030313">
    <property type="term" value="C:cell envelope"/>
    <property type="evidence" value="ECO:0007669"/>
    <property type="project" value="UniProtKB-SubCell"/>
</dbReference>
<keyword evidence="7" id="KW-1185">Reference proteome</keyword>
<proteinExistence type="predicted"/>
<dbReference type="EMBL" id="QFWV02000008">
    <property type="protein sequence ID" value="RKF05843.1"/>
    <property type="molecule type" value="Genomic_DNA"/>
</dbReference>
<reference evidence="6 7" key="1">
    <citation type="journal article" date="2018" name="Int. J. Syst. Bacteriol.">
        <title>Oceaniradius stylonemae gen. nov., sp. nov., isolated from a red alga, Stylonema cornu-cervi.</title>
        <authorList>
            <person name="Jeong S."/>
        </authorList>
    </citation>
    <scope>NUCLEOTIDE SEQUENCE [LARGE SCALE GENOMIC DNA]</scope>
    <source>
        <strain evidence="6 7">StC1</strain>
    </source>
</reference>
<keyword evidence="5" id="KW-0472">Membrane</keyword>
<dbReference type="PANTHER" id="PTHR32347">
    <property type="entry name" value="EFFLUX SYSTEM COMPONENT YKNX-RELATED"/>
    <property type="match status" value="1"/>
</dbReference>
<evidence type="ECO:0000256" key="2">
    <source>
        <dbReference type="ARBA" id="ARBA00023054"/>
    </source>
</evidence>
<dbReference type="Proteomes" id="UP000246132">
    <property type="component" value="Unassembled WGS sequence"/>
</dbReference>
<comment type="subcellular location">
    <subcellularLocation>
        <location evidence="1">Cell envelope</location>
    </subcellularLocation>
</comment>
<name>A0A3A8AJ38_9HYPH</name>
<organism evidence="6 7">
    <name type="scientific">Oceaniradius stylonematis</name>
    <dbReference type="NCBI Taxonomy" id="2184161"/>
    <lineage>
        <taxon>Bacteria</taxon>
        <taxon>Pseudomonadati</taxon>
        <taxon>Pseudomonadota</taxon>
        <taxon>Alphaproteobacteria</taxon>
        <taxon>Hyphomicrobiales</taxon>
        <taxon>Ahrensiaceae</taxon>
        <taxon>Oceaniradius</taxon>
    </lineage>
</organism>
<gene>
    <name evidence="6" type="ORF">DEM25_014795</name>
</gene>
<keyword evidence="2 3" id="KW-0175">Coiled coil</keyword>
<evidence type="ECO:0000313" key="7">
    <source>
        <dbReference type="Proteomes" id="UP000246132"/>
    </source>
</evidence>
<feature type="transmembrane region" description="Helical" evidence="5">
    <location>
        <begin position="59"/>
        <end position="79"/>
    </location>
</feature>
<dbReference type="InterPro" id="IPR014315">
    <property type="entry name" value="ABC_heterocyst_DevB"/>
</dbReference>
<protein>
    <submittedName>
        <fullName evidence="6">HlyD family efflux transporter periplasmic adaptor subunit</fullName>
    </submittedName>
</protein>
<feature type="coiled-coil region" evidence="3">
    <location>
        <begin position="196"/>
        <end position="303"/>
    </location>
</feature>
<keyword evidence="5" id="KW-1133">Transmembrane helix</keyword>
<evidence type="ECO:0000256" key="4">
    <source>
        <dbReference type="SAM" id="MobiDB-lite"/>
    </source>
</evidence>
<evidence type="ECO:0000256" key="3">
    <source>
        <dbReference type="SAM" id="Coils"/>
    </source>
</evidence>
<dbReference type="NCBIfam" id="TIGR02971">
    <property type="entry name" value="heterocyst_DevB"/>
    <property type="match status" value="1"/>
</dbReference>
<dbReference type="InterPro" id="IPR050465">
    <property type="entry name" value="UPF0194_transport"/>
</dbReference>
<evidence type="ECO:0000313" key="6">
    <source>
        <dbReference type="EMBL" id="RKF05843.1"/>
    </source>
</evidence>
<comment type="caution">
    <text evidence="6">The sequence shown here is derived from an EMBL/GenBank/DDBJ whole genome shotgun (WGS) entry which is preliminary data.</text>
</comment>
<dbReference type="SUPFAM" id="SSF111369">
    <property type="entry name" value="HlyD-like secretion proteins"/>
    <property type="match status" value="2"/>
</dbReference>
<dbReference type="PANTHER" id="PTHR32347:SF27">
    <property type="entry name" value="RND EFFLUX PUMP MEMBRANE FUSION PROTEIN BARREL-SANDWICH DOMAIN-CONTAINING PROTEIN"/>
    <property type="match status" value="1"/>
</dbReference>
<keyword evidence="5" id="KW-0812">Transmembrane</keyword>
<sequence>MPRGTSPAARIEVKTRPMADTDTKKPADAPAGEIILPLEVIDRAPDADRKRPRRRFRPIFLLPLVLLLIPTGGVLGMYFQPTGLQRFFQTFGLTPGGGTETPIAIAVERPPEGDAAAPVPMVVGLGRLVPQTDIRTLAPPFGAGDARIAELNVREGDQVASGDVLAVLDNRGALEQAVATARANVEVRTATLAQTRRNTESAAAEAEAGLQKAQAALTNAQAEFDRYQTLFERGIVTRAALDQRRSTLDQATQEVERAAATASRYERNGTDDQVDVTVAKRNLDAALADLERARADLEKAFIRAPADGTVIAIHVREGEKPGTSGVLDLGDISAMTAEVEIYQSDIRRVSLGQSVIVTADAFEGELTGTVADIGLEVGRQTIVGDDPAANTDARVITVNVDLDEESSQIAARFINLEVLARIETDARATP</sequence>
<feature type="region of interest" description="Disordered" evidence="4">
    <location>
        <begin position="1"/>
        <end position="29"/>
    </location>
</feature>
<evidence type="ECO:0000256" key="5">
    <source>
        <dbReference type="SAM" id="Phobius"/>
    </source>
</evidence>
<dbReference type="Gene3D" id="2.40.30.170">
    <property type="match status" value="1"/>
</dbReference>
<dbReference type="AlphaFoldDB" id="A0A3A8AJ38"/>
<dbReference type="Gene3D" id="1.10.287.470">
    <property type="entry name" value="Helix hairpin bin"/>
    <property type="match status" value="1"/>
</dbReference>
<dbReference type="Gene3D" id="2.40.50.100">
    <property type="match status" value="1"/>
</dbReference>
<feature type="compositionally biased region" description="Basic and acidic residues" evidence="4">
    <location>
        <begin position="11"/>
        <end position="27"/>
    </location>
</feature>
<accession>A0A3A8AJ38</accession>
<evidence type="ECO:0000256" key="1">
    <source>
        <dbReference type="ARBA" id="ARBA00004196"/>
    </source>
</evidence>